<feature type="transmembrane region" description="Helical" evidence="1">
    <location>
        <begin position="97"/>
        <end position="116"/>
    </location>
</feature>
<proteinExistence type="predicted"/>
<keyword evidence="1" id="KW-0472">Membrane</keyword>
<evidence type="ECO:0000256" key="1">
    <source>
        <dbReference type="SAM" id="Phobius"/>
    </source>
</evidence>
<feature type="transmembrane region" description="Helical" evidence="1">
    <location>
        <begin position="12"/>
        <end position="33"/>
    </location>
</feature>
<protein>
    <recommendedName>
        <fullName evidence="3">DUF2069 domain-containing protein</fullName>
    </recommendedName>
</protein>
<feature type="transmembrane region" description="Helical" evidence="1">
    <location>
        <begin position="39"/>
        <end position="60"/>
    </location>
</feature>
<gene>
    <name evidence="2" type="ORF">ACFYG5_10995</name>
</gene>
<feature type="transmembrane region" description="Helical" evidence="1">
    <location>
        <begin position="67"/>
        <end position="85"/>
    </location>
</feature>
<accession>A0AB74UR92</accession>
<keyword evidence="1" id="KW-1133">Transmembrane helix</keyword>
<dbReference type="RefSeq" id="WP_395117202.1">
    <property type="nucleotide sequence ID" value="NZ_CP170721.1"/>
</dbReference>
<evidence type="ECO:0008006" key="3">
    <source>
        <dbReference type="Google" id="ProtNLM"/>
    </source>
</evidence>
<evidence type="ECO:0000313" key="2">
    <source>
        <dbReference type="EMBL" id="XIA17093.1"/>
    </source>
</evidence>
<dbReference type="EMBL" id="CP170721">
    <property type="protein sequence ID" value="XIA17093.1"/>
    <property type="molecule type" value="Genomic_DNA"/>
</dbReference>
<name>A0AB74UR92_9GAMM</name>
<dbReference type="AlphaFoldDB" id="A0AB74UR92"/>
<organism evidence="2">
    <name type="scientific">Rhodanobacter sp. FW102-FHT14D07</name>
    <dbReference type="NCBI Taxonomy" id="3351462"/>
    <lineage>
        <taxon>Bacteria</taxon>
        <taxon>Pseudomonadati</taxon>
        <taxon>Pseudomonadota</taxon>
        <taxon>Gammaproteobacteria</taxon>
        <taxon>Lysobacterales</taxon>
        <taxon>Rhodanobacteraceae</taxon>
        <taxon>Rhodanobacter</taxon>
    </lineage>
</organism>
<sequence>MKLRTLTKVFTFLVGACIALLGVAWIFIAASGAVKTGPVAGYVAGAGFLLVAAPLLAFPFSTRVAKSLLVLAMFVLAFGMLWLAFQPNSPASHPALVQVAAIAFAVILLARVVLVLRRKRSALGA</sequence>
<keyword evidence="1" id="KW-0812">Transmembrane</keyword>
<reference evidence="2" key="1">
    <citation type="submission" date="2024-10" db="EMBL/GenBank/DDBJ databases">
        <authorList>
            <person name="Lesea H.P."/>
            <person name="Kuehl J.V."/>
            <person name="Chandonia J.-M."/>
        </authorList>
    </citation>
    <scope>NUCLEOTIDE SEQUENCE</scope>
    <source>
        <strain evidence="2">FW102-FHT14D07</strain>
    </source>
</reference>